<evidence type="ECO:0000313" key="1">
    <source>
        <dbReference type="EMBL" id="KAF8773938.1"/>
    </source>
</evidence>
<keyword evidence="2" id="KW-1185">Reference proteome</keyword>
<organism evidence="1 2">
    <name type="scientific">Argiope bruennichi</name>
    <name type="common">Wasp spider</name>
    <name type="synonym">Aranea bruennichi</name>
    <dbReference type="NCBI Taxonomy" id="94029"/>
    <lineage>
        <taxon>Eukaryota</taxon>
        <taxon>Metazoa</taxon>
        <taxon>Ecdysozoa</taxon>
        <taxon>Arthropoda</taxon>
        <taxon>Chelicerata</taxon>
        <taxon>Arachnida</taxon>
        <taxon>Araneae</taxon>
        <taxon>Araneomorphae</taxon>
        <taxon>Entelegynae</taxon>
        <taxon>Araneoidea</taxon>
        <taxon>Araneidae</taxon>
        <taxon>Argiope</taxon>
    </lineage>
</organism>
<proteinExistence type="predicted"/>
<dbReference type="Proteomes" id="UP000807504">
    <property type="component" value="Unassembled WGS sequence"/>
</dbReference>
<evidence type="ECO:0000313" key="2">
    <source>
        <dbReference type="Proteomes" id="UP000807504"/>
    </source>
</evidence>
<dbReference type="AlphaFoldDB" id="A0A8T0EK16"/>
<dbReference type="EMBL" id="JABXBU010002227">
    <property type="protein sequence ID" value="KAF8773938.1"/>
    <property type="molecule type" value="Genomic_DNA"/>
</dbReference>
<reference evidence="1" key="1">
    <citation type="journal article" date="2020" name="bioRxiv">
        <title>Chromosome-level reference genome of the European wasp spider Argiope bruennichi: a resource for studies on range expansion and evolutionary adaptation.</title>
        <authorList>
            <person name="Sheffer M.M."/>
            <person name="Hoppe A."/>
            <person name="Krehenwinkel H."/>
            <person name="Uhl G."/>
            <person name="Kuss A.W."/>
            <person name="Jensen L."/>
            <person name="Jensen C."/>
            <person name="Gillespie R.G."/>
            <person name="Hoff K.J."/>
            <person name="Prost S."/>
        </authorList>
    </citation>
    <scope>NUCLEOTIDE SEQUENCE</scope>
</reference>
<accession>A0A8T0EK16</accession>
<protein>
    <submittedName>
        <fullName evidence="1">Uncharacterized protein</fullName>
    </submittedName>
</protein>
<name>A0A8T0EK16_ARGBR</name>
<sequence length="203" mass="23402">MEVNSLLILEELHYHRVFIRTDGQPTILDVEPIVSTAEVVTFISDALDYALFIRGIEGFISPLDTGEIQKNNAVKRYFNFDIGDAIAHECAVEVSRRIVLENGFDVDIFLDLPKAEAMKYAKRFIGLVIFKSRPVNTSFINALAFSSTLCCVAAENNRLNWMNCIALSAVFIFQAYFPYEWIYFDFKHWAFTYVFRHKQIHHG</sequence>
<gene>
    <name evidence="1" type="ORF">HNY73_016544</name>
</gene>
<comment type="caution">
    <text evidence="1">The sequence shown here is derived from an EMBL/GenBank/DDBJ whole genome shotgun (WGS) entry which is preliminary data.</text>
</comment>
<reference evidence="1" key="2">
    <citation type="submission" date="2020-06" db="EMBL/GenBank/DDBJ databases">
        <authorList>
            <person name="Sheffer M."/>
        </authorList>
    </citation>
    <scope>NUCLEOTIDE SEQUENCE</scope>
</reference>